<name>A0A518DCF9_9BACT</name>
<dbReference type="AlphaFoldDB" id="A0A518DCF9"/>
<protein>
    <recommendedName>
        <fullName evidence="4">PEP-CTERM protein-sorting domain-containing protein</fullName>
    </recommendedName>
</protein>
<sequence precursor="true">MNRPTRTVLLFTLAALPIGQAHGVLLQEFLFSDPVGTNIVATSNSVASGQPWYDDVQGDLAGLATNGLGQYDTALKTNTATGDAFIDVMPDVTSGAVYGVMELTYAFDELTFDSAEPEDIRLALLSLGSVGSSTIAAEFQITRTSATELAISGNAVGAVGSGATGIPAVVLPGGLTASTPLIAVVAANLDTDIFSISFSTDSGVSFTTMGGGKLDPARNFLQVRMRLNNDLSQDNVLIDRVAISTHNPFPGALPSIPEPSCAAIALVCVGAIAAGRRRRVRR</sequence>
<accession>A0A518DCF9</accession>
<dbReference type="RefSeq" id="WP_145285088.1">
    <property type="nucleotide sequence ID" value="NZ_CP036291.1"/>
</dbReference>
<keyword evidence="1" id="KW-0732">Signal</keyword>
<evidence type="ECO:0000313" key="3">
    <source>
        <dbReference type="Proteomes" id="UP000317429"/>
    </source>
</evidence>
<dbReference type="KEGG" id="pnd:Pla175_25400"/>
<feature type="signal peptide" evidence="1">
    <location>
        <begin position="1"/>
        <end position="23"/>
    </location>
</feature>
<evidence type="ECO:0008006" key="4">
    <source>
        <dbReference type="Google" id="ProtNLM"/>
    </source>
</evidence>
<reference evidence="2 3" key="1">
    <citation type="submission" date="2019-02" db="EMBL/GenBank/DDBJ databases">
        <title>Deep-cultivation of Planctomycetes and their phenomic and genomic characterization uncovers novel biology.</title>
        <authorList>
            <person name="Wiegand S."/>
            <person name="Jogler M."/>
            <person name="Boedeker C."/>
            <person name="Pinto D."/>
            <person name="Vollmers J."/>
            <person name="Rivas-Marin E."/>
            <person name="Kohn T."/>
            <person name="Peeters S.H."/>
            <person name="Heuer A."/>
            <person name="Rast P."/>
            <person name="Oberbeckmann S."/>
            <person name="Bunk B."/>
            <person name="Jeske O."/>
            <person name="Meyerdierks A."/>
            <person name="Storesund J.E."/>
            <person name="Kallscheuer N."/>
            <person name="Luecker S."/>
            <person name="Lage O.M."/>
            <person name="Pohl T."/>
            <person name="Merkel B.J."/>
            <person name="Hornburger P."/>
            <person name="Mueller R.-W."/>
            <person name="Bruemmer F."/>
            <person name="Labrenz M."/>
            <person name="Spormann A.M."/>
            <person name="Op den Camp H."/>
            <person name="Overmann J."/>
            <person name="Amann R."/>
            <person name="Jetten M.S.M."/>
            <person name="Mascher T."/>
            <person name="Medema M.H."/>
            <person name="Devos D.P."/>
            <person name="Kaster A.-K."/>
            <person name="Ovreas L."/>
            <person name="Rohde M."/>
            <person name="Galperin M.Y."/>
            <person name="Jogler C."/>
        </authorList>
    </citation>
    <scope>NUCLEOTIDE SEQUENCE [LARGE SCALE GENOMIC DNA]</scope>
    <source>
        <strain evidence="2 3">Pla175</strain>
    </source>
</reference>
<dbReference type="EMBL" id="CP036291">
    <property type="protein sequence ID" value="QDU89153.1"/>
    <property type="molecule type" value="Genomic_DNA"/>
</dbReference>
<dbReference type="OrthoDB" id="272790at2"/>
<evidence type="ECO:0000256" key="1">
    <source>
        <dbReference type="SAM" id="SignalP"/>
    </source>
</evidence>
<gene>
    <name evidence="2" type="ORF">Pla175_25400</name>
</gene>
<proteinExistence type="predicted"/>
<dbReference type="Proteomes" id="UP000317429">
    <property type="component" value="Chromosome"/>
</dbReference>
<keyword evidence="3" id="KW-1185">Reference proteome</keyword>
<evidence type="ECO:0000313" key="2">
    <source>
        <dbReference type="EMBL" id="QDU89153.1"/>
    </source>
</evidence>
<feature type="chain" id="PRO_5022049169" description="PEP-CTERM protein-sorting domain-containing protein" evidence="1">
    <location>
        <begin position="24"/>
        <end position="282"/>
    </location>
</feature>
<organism evidence="2 3">
    <name type="scientific">Pirellulimonas nuda</name>
    <dbReference type="NCBI Taxonomy" id="2528009"/>
    <lineage>
        <taxon>Bacteria</taxon>
        <taxon>Pseudomonadati</taxon>
        <taxon>Planctomycetota</taxon>
        <taxon>Planctomycetia</taxon>
        <taxon>Pirellulales</taxon>
        <taxon>Lacipirellulaceae</taxon>
        <taxon>Pirellulimonas</taxon>
    </lineage>
</organism>